<evidence type="ECO:0000256" key="10">
    <source>
        <dbReference type="ARBA" id="ARBA00022777"/>
    </source>
</evidence>
<evidence type="ECO:0000259" key="20">
    <source>
        <dbReference type="PROSITE" id="PS51190"/>
    </source>
</evidence>
<dbReference type="InterPro" id="IPR038980">
    <property type="entry name" value="ATM_plant"/>
</dbReference>
<keyword evidence="16" id="KW-0779">Telomere</keyword>
<keyword evidence="7 16" id="KW-0808">Transferase</keyword>
<evidence type="ECO:0000259" key="19">
    <source>
        <dbReference type="PROSITE" id="PS51189"/>
    </source>
</evidence>
<evidence type="ECO:0000256" key="8">
    <source>
        <dbReference type="ARBA" id="ARBA00022741"/>
    </source>
</evidence>
<evidence type="ECO:0000256" key="17">
    <source>
        <dbReference type="SAM" id="MobiDB-lite"/>
    </source>
</evidence>
<dbReference type="InterPro" id="IPR021668">
    <property type="entry name" value="TAN"/>
</dbReference>
<comment type="function">
    <text evidence="13 16">Serine/threonine protein kinase which activates checkpoint signaling upon genotoxic stresses such as ionizing radiation (IR), ultraviolet light (UV), or DNA replication stalling, thereby acting as a DNA damage sensor. Recognizes the substrate consensus sequence [ST]-Q. Phosphorylates histone H2A to form H2AS128ph (gamma-H2A) at sites of DNA damage, involved in the regulation of DNA damage response mechanism. Required for the control of telomere length and genome stability.</text>
</comment>
<feature type="domain" description="FATC" evidence="20">
    <location>
        <begin position="3036"/>
        <end position="3068"/>
    </location>
</feature>
<sequence length="3068" mass="343353">MPRDLSVRSALDLIASSKITERQEGLELLTEICSNANNCRSLQNTPDGTGWLQVFQCMFVLVKTERAAALKGSKTSKAAISRLQVAAGKVRWLVEVSYPYLTNKPLVALYTHLNQSIVHDGGLVEYISTDYIKALKVLLSFPAHLEHLDETTWRYLMSIVWDVVLDGRVEHDRDDWDAEAQETYETAGIPTEDESEDEGGTMKPRPGSSAVKRTRTSKSTGSSDLGTLPRRKYKTLSADATDLLSLFPVLLSSSSAPILPRAQLRDPDDTRLPHRAGIPLLRRVFAFFERYPSETNSHKPVLQGLNILLRELELNAIDEMTRMGARMFPLLVKLWSTRDLTLRDHVLVALRKFAPFLSREKQRSAVAAQLTQARSLSQSAADTDGDSGILGERMTAPLAEAMHELQTLIFKDAGTKRGTLPLDLAALHLRLPESDTGSKPRFSLEDPTFPLQSSIIRAGPSFTARLTASWATLELNADCCFKLHQVPDTVENSRLVGSAPATKRIKKNDRTNPILALAPFVQTSRQPESRMLALQTLYFVIERHWSDLFLDVQAEILSQLLSLTKDSDLNIQQWTFVCLASVSTKRRLEASREFGDRNTAINGTVAILNRTGDEESIWQEVWTIALRRTNLASGTACRGACLMVHALMLSGTVTDASISTALSGFFEEIISQGPAYTSDAVCAFVKVALDYAERDTKLYRLDHHQKVIAWFRYNWRIAQDIRTGTNAVSTSLTPEAVELLAKVAGSSDTPTMWIETPLIASDVLQHMTEELETSPIRQYLLYAALPIEQASRSTKHRFPLGVKLDTLEGTATQSNLKKTRQILELLHDTVKDVSTTIDLASALKMKNLIDLSIFAIVVSAVITSSQEDPEHIAAETACDLLERVLAHTFKESNHGAHERAMILSSLTPILSSSGPRRVRDSRSEMWPTLTLPDGRAGVTTLPSSEQPEALDHSDHPLTDRLLVTVWRIARLSEVFQAHAGLFRQYLASGQGSQGLRSLVGDTTRQGDDDFGPIRQEEDGGVANDGDVGENLPFTRGYSIVVRALTDPAYYASGMQIGTRDVELYNILIESEEYNTYILGQAIFEAIGEQRLVLTRKALSSLVELVTDVLKIYVYKRLPATRQLVYQFLSATLYTWIDVEESVASAAEELLPLWHWCSDYLTTGKLDAWQDRYRIITLFDEVVLRDPSETRWLAEGMTDGERETPSQVMLRSLEDCDIRVRFRLATSVPRLLQLDMPIASKPSSFYLKVARYFRFQGRDKEFILSRAILMTNVVIASSGARRAPFFHLYDTVAGHPSLHTHIETAFSAITRLLQLASFSRLYLEYATRLLAAQGREDQDPLHIPVSLYGFQSRAVWARETIGTAGASLLLSPECEGFWESLVELAQVDKADTLHHNVSTAIAMAAGMKALADADGQAFRAELARLKARFSKSTSRPKSKWVFQKSETASMVATLFQLADESISPAEIHQSFLQGSTEETVRQAAIYKALLFPNDYDPSMDLEETITPKNSAQEVLRGIQLLANEFDLDLRLIACNTIMQIMCKISASCLLNERRRLVYSLALLIATYPDTIMEPEIFDLLLRAVACLYEQPDLGRLVVSFLAWILEQLLDGSARCKAPVPVLSGLAQSAKRYTEGPKGLTSTGHDALSLMETFMNRLLREDAGTSDPWKSKLGQQIARLLPLWPRTLPEGLERKVSRLTYGQLRDQASHTDVTAGKFTLSKQLARFAQARLPASAYRKSTFWHLRSSIASAPELSHEDMEAFMLLAYTCDGLAEIPTHETIEKLKGSAGVEIGLLQPLSRKSEPTAASKRRILSLLLDDMRGTSLTRVSPAYRALAGICATAPEIHQSAELDPVSQGQLTLLASNVPSPRRDALKMDDLTDATLDRGPYAESHKDAKGWSSDFGRLIVQELASAPAYAALSYLLDIMTMSDELIDDLIPPLLHLLLDLEMRTTPQQAPNRQIISGYFNWLLARKETARSCSLNIVHSVLYLRNFSPARSTAGSRPLAWLELDLRAVSVAALRCKLPETALLFWELHRDGASDNSELEEDDLSLLYEIYDSVEEPDGFYGVPLAGDARSAVLKRLHHEEDWTQAFSYHGASFEISDARNGALPLVARSLRAFGFDTLAGTLLREVANDGGHMPLDLAWRTRQWDVPVEALVNSAAERPGASVYRTLRSVHHARDTSQAWSVARTALSEAFNTFGSIGLEDMAGIRQGLKTLLCLREVDLWFADLLPLVHLEDFAHDKWRAFRTLPANMEYPMADDILNVRLSLLHAAKASEGPQIGDLLSIRTAGLVSVERDCLTALGALARAKGDLSGAVTALTRVQNLTQADANDHSTEFAEVLWLQGQHGLALEQLKRLLRTKNYARPSKPQEFWLRANVLSLLGQWTAEAKQATEIDIREDYFKPSQTAIYHAEKGISAQQMAGVLLRYAQFADQQFQAMSQSEQIKQLKPHHARQMAEYEALCHHRTKAARDDPVVYEALRSLKQECQRDKERLNKHELDRLEFLRVALLTYAKVIATTDSHDNLVLRFCAIWLATESDADTNVYIRKALKDIPSHKFVDLAYQLTARLHPNEEGASHFHLNLYDLVTRICAEHPFHMAYQVITLAAPAVRSSRRMSTNVGDRERAAFTLLAQVRTSTSRSVEIDQLERFAKCAIAWAREDNGKRGKDGYYLPTKDSVILSLRDMVIPVPTANVPTDPTMAYKNIARLRAYEPRFSVAGGIHHPKIMTCWGSDGREYRELFKAGDDTRQDTIMEQLFKLVNNLLDTDSETRRRKLHMRTYNVLTLAEETGVIQFVTQTMPLAEYLMSAHDRYHPDDMKVKEFRESMRLIQSGDDPNRNQKLVETFKENRKRFRPVMRNLFIEKKKEPLSWFAMRLAYSRSLAVSNIVGYIVGIGDRHCSNILIDHSSGEMVHIDFGVAFGQGRALPIPELVPFRLTADLVDALGSFGTQGVYQRCSENTLRVMRNTSEHILAILEVFKHDPLHRWKITAETMKKVQDGLPVQRKSSKSASEIGDRASGHADQALADVINKLDQRMSVEYTVNEWNRNAQAPANLAVIFVGWQPWL</sequence>
<proteinExistence type="inferred from homology"/>
<dbReference type="EC" id="2.7.11.1" evidence="4 16"/>
<name>A0A8K0JRY5_9TREE</name>
<dbReference type="GO" id="GO:0005634">
    <property type="term" value="C:nucleus"/>
    <property type="evidence" value="ECO:0007669"/>
    <property type="project" value="UniProtKB-SubCell"/>
</dbReference>
<dbReference type="PANTHER" id="PTHR37079:SF4">
    <property type="entry name" value="SERINE_THREONINE-PROTEIN KINASE ATM"/>
    <property type="match status" value="1"/>
</dbReference>
<evidence type="ECO:0000256" key="5">
    <source>
        <dbReference type="ARBA" id="ARBA00014619"/>
    </source>
</evidence>
<dbReference type="InterPro" id="IPR011009">
    <property type="entry name" value="Kinase-like_dom_sf"/>
</dbReference>
<dbReference type="InterPro" id="IPR044107">
    <property type="entry name" value="PIKKc_ATM"/>
</dbReference>
<dbReference type="CDD" id="cd05171">
    <property type="entry name" value="PIKKc_ATM"/>
    <property type="match status" value="1"/>
</dbReference>
<protein>
    <recommendedName>
        <fullName evidence="5 16">Serine/threonine-protein kinase Tel1</fullName>
        <ecNumber evidence="4 16">2.7.11.1</ecNumber>
    </recommendedName>
</protein>
<dbReference type="PROSITE" id="PS50290">
    <property type="entry name" value="PI3_4_KINASE_3"/>
    <property type="match status" value="1"/>
</dbReference>
<keyword evidence="22" id="KW-1185">Reference proteome</keyword>
<dbReference type="InterPro" id="IPR016024">
    <property type="entry name" value="ARM-type_fold"/>
</dbReference>
<evidence type="ECO:0000256" key="15">
    <source>
        <dbReference type="ARBA" id="ARBA00048679"/>
    </source>
</evidence>
<evidence type="ECO:0000256" key="14">
    <source>
        <dbReference type="ARBA" id="ARBA00047899"/>
    </source>
</evidence>
<dbReference type="PROSITE" id="PS51189">
    <property type="entry name" value="FAT"/>
    <property type="match status" value="1"/>
</dbReference>
<dbReference type="GO" id="GO:0005524">
    <property type="term" value="F:ATP binding"/>
    <property type="evidence" value="ECO:0007669"/>
    <property type="project" value="UniProtKB-KW"/>
</dbReference>
<dbReference type="SUPFAM" id="SSF56112">
    <property type="entry name" value="Protein kinase-like (PK-like)"/>
    <property type="match status" value="1"/>
</dbReference>
<dbReference type="SMART" id="SM01342">
    <property type="entry name" value="TAN"/>
    <property type="match status" value="1"/>
</dbReference>
<evidence type="ECO:0000259" key="18">
    <source>
        <dbReference type="PROSITE" id="PS50290"/>
    </source>
</evidence>
<feature type="region of interest" description="Disordered" evidence="17">
    <location>
        <begin position="179"/>
        <end position="228"/>
    </location>
</feature>
<keyword evidence="10 16" id="KW-0418">Kinase</keyword>
<evidence type="ECO:0000256" key="4">
    <source>
        <dbReference type="ARBA" id="ARBA00012513"/>
    </source>
</evidence>
<evidence type="ECO:0000313" key="21">
    <source>
        <dbReference type="EMBL" id="KAG7571354.1"/>
    </source>
</evidence>
<dbReference type="GO" id="GO:0006325">
    <property type="term" value="P:chromatin organization"/>
    <property type="evidence" value="ECO:0007669"/>
    <property type="project" value="UniProtKB-KW"/>
</dbReference>
<dbReference type="EMBL" id="JABELV010000008">
    <property type="protein sequence ID" value="KAG7571354.1"/>
    <property type="molecule type" value="Genomic_DNA"/>
</dbReference>
<dbReference type="GO" id="GO:0006281">
    <property type="term" value="P:DNA repair"/>
    <property type="evidence" value="ECO:0007669"/>
    <property type="project" value="InterPro"/>
</dbReference>
<dbReference type="InterPro" id="IPR000403">
    <property type="entry name" value="PI3/4_kinase_cat_dom"/>
</dbReference>
<dbReference type="Pfam" id="PF00454">
    <property type="entry name" value="PI3_PI4_kinase"/>
    <property type="match status" value="1"/>
</dbReference>
<keyword evidence="11 16" id="KW-0067">ATP-binding</keyword>
<evidence type="ECO:0000256" key="11">
    <source>
        <dbReference type="ARBA" id="ARBA00022840"/>
    </source>
</evidence>
<dbReference type="Proteomes" id="UP000812966">
    <property type="component" value="Unassembled WGS sequence"/>
</dbReference>
<feature type="domain" description="PI3K/PI4K catalytic" evidence="18">
    <location>
        <begin position="2714"/>
        <end position="3035"/>
    </location>
</feature>
<evidence type="ECO:0000313" key="22">
    <source>
        <dbReference type="Proteomes" id="UP000812966"/>
    </source>
</evidence>
<dbReference type="SUPFAM" id="SSF48371">
    <property type="entry name" value="ARM repeat"/>
    <property type="match status" value="1"/>
</dbReference>
<dbReference type="InterPro" id="IPR014009">
    <property type="entry name" value="PIK_FAT"/>
</dbReference>
<evidence type="ECO:0000256" key="7">
    <source>
        <dbReference type="ARBA" id="ARBA00022679"/>
    </source>
</evidence>
<dbReference type="OrthoDB" id="381190at2759"/>
<dbReference type="Gene3D" id="3.30.1010.10">
    <property type="entry name" value="Phosphatidylinositol 3-kinase Catalytic Subunit, Chain A, domain 4"/>
    <property type="match status" value="1"/>
</dbReference>
<feature type="region of interest" description="Disordered" evidence="17">
    <location>
        <begin position="1001"/>
        <end position="1026"/>
    </location>
</feature>
<dbReference type="SMART" id="SM01343">
    <property type="entry name" value="FATC"/>
    <property type="match status" value="1"/>
</dbReference>
<comment type="catalytic activity">
    <reaction evidence="14 16">
        <text>L-threonyl-[protein] + ATP = O-phospho-L-threonyl-[protein] + ADP + H(+)</text>
        <dbReference type="Rhea" id="RHEA:46608"/>
        <dbReference type="Rhea" id="RHEA-COMP:11060"/>
        <dbReference type="Rhea" id="RHEA-COMP:11605"/>
        <dbReference type="ChEBI" id="CHEBI:15378"/>
        <dbReference type="ChEBI" id="CHEBI:30013"/>
        <dbReference type="ChEBI" id="CHEBI:30616"/>
        <dbReference type="ChEBI" id="CHEBI:61977"/>
        <dbReference type="ChEBI" id="CHEBI:456216"/>
        <dbReference type="EC" id="2.7.11.1"/>
    </reaction>
</comment>
<dbReference type="PANTHER" id="PTHR37079">
    <property type="entry name" value="SERINE/THREONINE-PROTEIN KINASE ATM"/>
    <property type="match status" value="1"/>
</dbReference>
<keyword evidence="9 16" id="KW-0227">DNA damage</keyword>
<dbReference type="SMART" id="SM00146">
    <property type="entry name" value="PI3Kc"/>
    <property type="match status" value="1"/>
</dbReference>
<comment type="subunit">
    <text evidence="3">Associates with DNA double-strand breaks.</text>
</comment>
<evidence type="ECO:0000256" key="13">
    <source>
        <dbReference type="ARBA" id="ARBA00025079"/>
    </source>
</evidence>
<dbReference type="InterPro" id="IPR018936">
    <property type="entry name" value="PI3/4_kinase_CS"/>
</dbReference>
<evidence type="ECO:0000256" key="2">
    <source>
        <dbReference type="ARBA" id="ARBA00010769"/>
    </source>
</evidence>
<evidence type="ECO:0000256" key="3">
    <source>
        <dbReference type="ARBA" id="ARBA00011370"/>
    </source>
</evidence>
<evidence type="ECO:0000256" key="9">
    <source>
        <dbReference type="ARBA" id="ARBA00022763"/>
    </source>
</evidence>
<evidence type="ECO:0000256" key="12">
    <source>
        <dbReference type="ARBA" id="ARBA00023242"/>
    </source>
</evidence>
<organism evidence="21 22">
    <name type="scientific">Filobasidium floriforme</name>
    <dbReference type="NCBI Taxonomy" id="5210"/>
    <lineage>
        <taxon>Eukaryota</taxon>
        <taxon>Fungi</taxon>
        <taxon>Dikarya</taxon>
        <taxon>Basidiomycota</taxon>
        <taxon>Agaricomycotina</taxon>
        <taxon>Tremellomycetes</taxon>
        <taxon>Filobasidiales</taxon>
        <taxon>Filobasidiaceae</taxon>
        <taxon>Filobasidium</taxon>
    </lineage>
</organism>
<gene>
    <name evidence="21" type="ORF">FFLO_00706</name>
</gene>
<evidence type="ECO:0000256" key="16">
    <source>
        <dbReference type="RuleBase" id="RU365027"/>
    </source>
</evidence>
<comment type="similarity">
    <text evidence="2 16">Belongs to the PI3/PI4-kinase family. ATM subfamily.</text>
</comment>
<dbReference type="InterPro" id="IPR036940">
    <property type="entry name" value="PI3/4_kinase_cat_sf"/>
</dbReference>
<dbReference type="GO" id="GO:0004674">
    <property type="term" value="F:protein serine/threonine kinase activity"/>
    <property type="evidence" value="ECO:0007669"/>
    <property type="project" value="UniProtKB-KW"/>
</dbReference>
<dbReference type="GO" id="GO:0035556">
    <property type="term" value="P:intracellular signal transduction"/>
    <property type="evidence" value="ECO:0007669"/>
    <property type="project" value="UniProtKB-ARBA"/>
</dbReference>
<accession>A0A8K0JRY5</accession>
<feature type="domain" description="FAT" evidence="19">
    <location>
        <begin position="2014"/>
        <end position="2611"/>
    </location>
</feature>
<dbReference type="Pfam" id="PF02260">
    <property type="entry name" value="FATC"/>
    <property type="match status" value="1"/>
</dbReference>
<dbReference type="PROSITE" id="PS51190">
    <property type="entry name" value="FATC"/>
    <property type="match status" value="1"/>
</dbReference>
<reference evidence="21" key="1">
    <citation type="submission" date="2020-04" db="EMBL/GenBank/DDBJ databases">
        <title>Analysis of mating type loci in Filobasidium floriforme.</title>
        <authorList>
            <person name="Nowrousian M."/>
        </authorList>
    </citation>
    <scope>NUCLEOTIDE SEQUENCE</scope>
    <source>
        <strain evidence="21">CBS 6242</strain>
    </source>
</reference>
<keyword evidence="16" id="KW-0158">Chromosome</keyword>
<evidence type="ECO:0000256" key="6">
    <source>
        <dbReference type="ARBA" id="ARBA00022527"/>
    </source>
</evidence>
<dbReference type="Pfam" id="PF11640">
    <property type="entry name" value="TAN"/>
    <property type="match status" value="1"/>
</dbReference>
<feature type="region of interest" description="Disordered" evidence="17">
    <location>
        <begin position="3002"/>
        <end position="3021"/>
    </location>
</feature>
<comment type="subcellular location">
    <subcellularLocation>
        <location evidence="16">Chromosome</location>
        <location evidence="16">Telomere</location>
    </subcellularLocation>
    <subcellularLocation>
        <location evidence="1 16">Nucleus</location>
    </subcellularLocation>
</comment>
<evidence type="ECO:0000256" key="1">
    <source>
        <dbReference type="ARBA" id="ARBA00004123"/>
    </source>
</evidence>
<dbReference type="PROSITE" id="PS00916">
    <property type="entry name" value="PI3_4_KINASE_2"/>
    <property type="match status" value="1"/>
</dbReference>
<dbReference type="Gene3D" id="1.10.1070.11">
    <property type="entry name" value="Phosphatidylinositol 3-/4-kinase, catalytic domain"/>
    <property type="match status" value="1"/>
</dbReference>
<dbReference type="GO" id="GO:0000781">
    <property type="term" value="C:chromosome, telomeric region"/>
    <property type="evidence" value="ECO:0007669"/>
    <property type="project" value="UniProtKB-SubCell"/>
</dbReference>
<feature type="region of interest" description="Disordered" evidence="17">
    <location>
        <begin position="913"/>
        <end position="953"/>
    </location>
</feature>
<keyword evidence="12 16" id="KW-0539">Nucleus</keyword>
<comment type="caution">
    <text evidence="21">The sequence shown here is derived from an EMBL/GenBank/DDBJ whole genome shotgun (WGS) entry which is preliminary data.</text>
</comment>
<comment type="catalytic activity">
    <reaction evidence="15">
        <text>L-seryl-[protein] + ATP = O-phospho-L-seryl-[protein] + ADP + H(+)</text>
        <dbReference type="Rhea" id="RHEA:17989"/>
        <dbReference type="Rhea" id="RHEA-COMP:9863"/>
        <dbReference type="Rhea" id="RHEA-COMP:11604"/>
        <dbReference type="ChEBI" id="CHEBI:15378"/>
        <dbReference type="ChEBI" id="CHEBI:29999"/>
        <dbReference type="ChEBI" id="CHEBI:30616"/>
        <dbReference type="ChEBI" id="CHEBI:83421"/>
        <dbReference type="ChEBI" id="CHEBI:456216"/>
        <dbReference type="EC" id="2.7.11.1"/>
    </reaction>
</comment>
<keyword evidence="8 16" id="KW-0547">Nucleotide-binding</keyword>
<keyword evidence="16" id="KW-0156">Chromatin regulator</keyword>
<dbReference type="InterPro" id="IPR003152">
    <property type="entry name" value="FATC_dom"/>
</dbReference>
<keyword evidence="6 16" id="KW-0723">Serine/threonine-protein kinase</keyword>